<dbReference type="OrthoDB" id="10062876at2759"/>
<keyword evidence="7" id="KW-1185">Reference proteome</keyword>
<evidence type="ECO:0000256" key="4">
    <source>
        <dbReference type="ARBA" id="ARBA00023136"/>
    </source>
</evidence>
<evidence type="ECO:0000313" key="8">
    <source>
        <dbReference type="WBParaSite" id="SBAD_0001252401-mRNA-1"/>
    </source>
</evidence>
<reference evidence="6 7" key="2">
    <citation type="submission" date="2018-11" db="EMBL/GenBank/DDBJ databases">
        <authorList>
            <consortium name="Pathogen Informatics"/>
        </authorList>
    </citation>
    <scope>NUCLEOTIDE SEQUENCE [LARGE SCALE GENOMIC DNA]</scope>
</reference>
<reference evidence="8" key="1">
    <citation type="submission" date="2016-06" db="UniProtKB">
        <authorList>
            <consortium name="WormBaseParasite"/>
        </authorList>
    </citation>
    <scope>IDENTIFICATION</scope>
</reference>
<dbReference type="InterPro" id="IPR050598">
    <property type="entry name" value="AminoAcid_Transporter"/>
</dbReference>
<dbReference type="GO" id="GO:0016020">
    <property type="term" value="C:membrane"/>
    <property type="evidence" value="ECO:0007669"/>
    <property type="project" value="UniProtKB-SubCell"/>
</dbReference>
<dbReference type="Proteomes" id="UP000270296">
    <property type="component" value="Unassembled WGS sequence"/>
</dbReference>
<sequence>MNILAHQGSTDNFSRPFLGSSRDPGQISLALYSGLFAYNGWNYLNFIVEELKNPKRNLPLAIGLSCGIVTVVYVLTNVAFYTVINSDEFVDSDATAIVFAEKVYKGFSWIMPIFVACSTIGSANGVILTASR</sequence>
<dbReference type="AlphaFoldDB" id="A0A183J8C1"/>
<dbReference type="Gene3D" id="1.20.1740.10">
    <property type="entry name" value="Amino acid/polyamine transporter I"/>
    <property type="match status" value="1"/>
</dbReference>
<dbReference type="EMBL" id="UZAM01017022">
    <property type="protein sequence ID" value="VDP45627.1"/>
    <property type="molecule type" value="Genomic_DNA"/>
</dbReference>
<gene>
    <name evidence="6" type="ORF">SBAD_LOCUS12119</name>
</gene>
<dbReference type="WBParaSite" id="SBAD_0001252401-mRNA-1">
    <property type="protein sequence ID" value="SBAD_0001252401-mRNA-1"/>
    <property type="gene ID" value="SBAD_0001252401"/>
</dbReference>
<dbReference type="PANTHER" id="PTHR11785">
    <property type="entry name" value="AMINO ACID TRANSPORTER"/>
    <property type="match status" value="1"/>
</dbReference>
<keyword evidence="3 5" id="KW-1133">Transmembrane helix</keyword>
<feature type="transmembrane region" description="Helical" evidence="5">
    <location>
        <begin position="109"/>
        <end position="130"/>
    </location>
</feature>
<organism evidence="8">
    <name type="scientific">Soboliphyme baturini</name>
    <dbReference type="NCBI Taxonomy" id="241478"/>
    <lineage>
        <taxon>Eukaryota</taxon>
        <taxon>Metazoa</taxon>
        <taxon>Ecdysozoa</taxon>
        <taxon>Nematoda</taxon>
        <taxon>Enoplea</taxon>
        <taxon>Dorylaimia</taxon>
        <taxon>Dioctophymatida</taxon>
        <taxon>Dioctophymatoidea</taxon>
        <taxon>Soboliphymatidae</taxon>
        <taxon>Soboliphyme</taxon>
    </lineage>
</organism>
<evidence type="ECO:0000256" key="2">
    <source>
        <dbReference type="ARBA" id="ARBA00022692"/>
    </source>
</evidence>
<evidence type="ECO:0000313" key="7">
    <source>
        <dbReference type="Proteomes" id="UP000270296"/>
    </source>
</evidence>
<evidence type="ECO:0000313" key="6">
    <source>
        <dbReference type="EMBL" id="VDP45627.1"/>
    </source>
</evidence>
<dbReference type="GO" id="GO:0015179">
    <property type="term" value="F:L-amino acid transmembrane transporter activity"/>
    <property type="evidence" value="ECO:0007669"/>
    <property type="project" value="TreeGrafter"/>
</dbReference>
<accession>A0A183J8C1</accession>
<dbReference type="InterPro" id="IPR002293">
    <property type="entry name" value="AA/rel_permease1"/>
</dbReference>
<evidence type="ECO:0000256" key="1">
    <source>
        <dbReference type="ARBA" id="ARBA00004141"/>
    </source>
</evidence>
<feature type="transmembrane region" description="Helical" evidence="5">
    <location>
        <begin position="60"/>
        <end position="84"/>
    </location>
</feature>
<feature type="transmembrane region" description="Helical" evidence="5">
    <location>
        <begin position="29"/>
        <end position="48"/>
    </location>
</feature>
<keyword evidence="4 5" id="KW-0472">Membrane</keyword>
<evidence type="ECO:0000256" key="5">
    <source>
        <dbReference type="SAM" id="Phobius"/>
    </source>
</evidence>
<dbReference type="Pfam" id="PF13520">
    <property type="entry name" value="AA_permease_2"/>
    <property type="match status" value="1"/>
</dbReference>
<protein>
    <submittedName>
        <fullName evidence="8">Large neutral amino acids transporter small subunit 2</fullName>
    </submittedName>
</protein>
<comment type="subcellular location">
    <subcellularLocation>
        <location evidence="1">Membrane</location>
        <topology evidence="1">Multi-pass membrane protein</topology>
    </subcellularLocation>
</comment>
<evidence type="ECO:0000256" key="3">
    <source>
        <dbReference type="ARBA" id="ARBA00022989"/>
    </source>
</evidence>
<dbReference type="PANTHER" id="PTHR11785:SF531">
    <property type="entry name" value="LARGE NEUTRAL AMINO ACIDS TRANSPORTER SMALL SUBUNIT 1"/>
    <property type="match status" value="1"/>
</dbReference>
<proteinExistence type="predicted"/>
<name>A0A183J8C1_9BILA</name>
<keyword evidence="2 5" id="KW-0812">Transmembrane</keyword>